<comment type="caution">
    <text evidence="2">The sequence shown here is derived from an EMBL/GenBank/DDBJ whole genome shotgun (WGS) entry which is preliminary data.</text>
</comment>
<reference evidence="2 3" key="1">
    <citation type="journal article" date="2019" name="Commun. Biol.">
        <title>The bagworm genome reveals a unique fibroin gene that provides high tensile strength.</title>
        <authorList>
            <person name="Kono N."/>
            <person name="Nakamura H."/>
            <person name="Ohtoshi R."/>
            <person name="Tomita M."/>
            <person name="Numata K."/>
            <person name="Arakawa K."/>
        </authorList>
    </citation>
    <scope>NUCLEOTIDE SEQUENCE [LARGE SCALE GENOMIC DNA]</scope>
</reference>
<feature type="compositionally biased region" description="Polar residues" evidence="1">
    <location>
        <begin position="362"/>
        <end position="372"/>
    </location>
</feature>
<sequence>MWRSCVAVKRSRDTLSSLSPTQESAPKKADQRSSINADTPRSPSPEPYAEITLNSTAYAALAVEAGERREHYLSSSPTLSPIKAYAAVAASPPRLKSQLQDNERKISLGPPSAVTGTDAVMTTGQSDIAADAGATTQGVRGYPPLVAAARRDSHITWFCHAPVTERPTKIGIRGLPVDAAPDAIITALQELKFPAEYVRPILPRKGRPGCLFYARLWHTNQDELQRSGIHRQIATDRSDAYAAVKVTWRPIARGPVTKNLRVQSAKTLTRRATKDLQPLQGKFSKEGSRSPPPPTNRTESHHLTSAASSGTGRGRGSPIRCDRPLHNVPDNGRPTGRRTGTRAVNSSTGAASELARQARAGHSNQGTESVETQYGRKANREAEEMKNRSITTPASPASNRRPANAPTYTRLPRIRTRSSDNDDGATSDTIGAANATDSSYAAPGDAADPPATSGNATDRPTNLCTPPDPGEPRLPTTGATHLDTGVGDGGLSGDTNRPGSGHGAATGITSRSRRTPADLRIAYWNAGGVSGKMPDLRTLVQSQDIHIVLGRAKRQPGAALFWLERVIARGINFRAPRYWSEETSSTEDWSSRTSPILYQ</sequence>
<feature type="region of interest" description="Disordered" evidence="1">
    <location>
        <begin position="262"/>
        <end position="511"/>
    </location>
</feature>
<protein>
    <submittedName>
        <fullName evidence="2">Uncharacterized protein</fullName>
    </submittedName>
</protein>
<gene>
    <name evidence="2" type="ORF">EVAR_19784_1</name>
</gene>
<feature type="compositionally biased region" description="Polar residues" evidence="1">
    <location>
        <begin position="32"/>
        <end position="41"/>
    </location>
</feature>
<keyword evidence="3" id="KW-1185">Reference proteome</keyword>
<dbReference type="OrthoDB" id="6379801at2759"/>
<organism evidence="2 3">
    <name type="scientific">Eumeta variegata</name>
    <name type="common">Bagworm moth</name>
    <name type="synonym">Eumeta japonica</name>
    <dbReference type="NCBI Taxonomy" id="151549"/>
    <lineage>
        <taxon>Eukaryota</taxon>
        <taxon>Metazoa</taxon>
        <taxon>Ecdysozoa</taxon>
        <taxon>Arthropoda</taxon>
        <taxon>Hexapoda</taxon>
        <taxon>Insecta</taxon>
        <taxon>Pterygota</taxon>
        <taxon>Neoptera</taxon>
        <taxon>Endopterygota</taxon>
        <taxon>Lepidoptera</taxon>
        <taxon>Glossata</taxon>
        <taxon>Ditrysia</taxon>
        <taxon>Tineoidea</taxon>
        <taxon>Psychidae</taxon>
        <taxon>Oiketicinae</taxon>
        <taxon>Eumeta</taxon>
    </lineage>
</organism>
<evidence type="ECO:0000313" key="2">
    <source>
        <dbReference type="EMBL" id="GBP28742.1"/>
    </source>
</evidence>
<evidence type="ECO:0000256" key="1">
    <source>
        <dbReference type="SAM" id="MobiDB-lite"/>
    </source>
</evidence>
<accession>A0A4C1URY9</accession>
<feature type="compositionally biased region" description="Basic and acidic residues" evidence="1">
    <location>
        <begin position="378"/>
        <end position="387"/>
    </location>
</feature>
<feature type="compositionally biased region" description="Low complexity" evidence="1">
    <location>
        <begin position="437"/>
        <end position="453"/>
    </location>
</feature>
<feature type="compositionally biased region" description="Polar residues" evidence="1">
    <location>
        <begin position="14"/>
        <end position="24"/>
    </location>
</feature>
<proteinExistence type="predicted"/>
<dbReference type="EMBL" id="BGZK01000211">
    <property type="protein sequence ID" value="GBP28742.1"/>
    <property type="molecule type" value="Genomic_DNA"/>
</dbReference>
<dbReference type="AlphaFoldDB" id="A0A4C1URY9"/>
<evidence type="ECO:0000313" key="3">
    <source>
        <dbReference type="Proteomes" id="UP000299102"/>
    </source>
</evidence>
<feature type="compositionally biased region" description="Polar residues" evidence="1">
    <location>
        <begin position="388"/>
        <end position="398"/>
    </location>
</feature>
<dbReference type="STRING" id="151549.A0A4C1URY9"/>
<name>A0A4C1URY9_EUMVA</name>
<feature type="compositionally biased region" description="Polar residues" evidence="1">
    <location>
        <begin position="454"/>
        <end position="464"/>
    </location>
</feature>
<dbReference type="Proteomes" id="UP000299102">
    <property type="component" value="Unassembled WGS sequence"/>
</dbReference>
<feature type="region of interest" description="Disordered" evidence="1">
    <location>
        <begin position="1"/>
        <end position="48"/>
    </location>
</feature>